<dbReference type="GO" id="GO:0016787">
    <property type="term" value="F:hydrolase activity"/>
    <property type="evidence" value="ECO:0007669"/>
    <property type="project" value="UniProtKB-KW"/>
</dbReference>
<evidence type="ECO:0000313" key="5">
    <source>
        <dbReference type="Proteomes" id="UP001231941"/>
    </source>
</evidence>
<evidence type="ECO:0000256" key="1">
    <source>
        <dbReference type="SAM" id="MobiDB-lite"/>
    </source>
</evidence>
<dbReference type="EC" id="3.4.-.-" evidence="4"/>
<dbReference type="Proteomes" id="UP001231941">
    <property type="component" value="Unassembled WGS sequence"/>
</dbReference>
<name>A0ABT9ITS4_9BACL</name>
<protein>
    <submittedName>
        <fullName evidence="4">M23 family metallopeptidase</fullName>
        <ecNumber evidence="4">3.4.-.-</ecNumber>
    </submittedName>
</protein>
<keyword evidence="2" id="KW-0812">Transmembrane</keyword>
<dbReference type="RefSeq" id="WP_305990042.1">
    <property type="nucleotide sequence ID" value="NZ_JAVAMP010000001.1"/>
</dbReference>
<dbReference type="PANTHER" id="PTHR21666">
    <property type="entry name" value="PEPTIDASE-RELATED"/>
    <property type="match status" value="1"/>
</dbReference>
<keyword evidence="4" id="KW-0378">Hydrolase</keyword>
<dbReference type="CDD" id="cd12797">
    <property type="entry name" value="M23_peptidase"/>
    <property type="match status" value="1"/>
</dbReference>
<keyword evidence="5" id="KW-1185">Reference proteome</keyword>
<sequence>MKIKNNVKQRRNQRLHELMQKQKQNLNQNQKQNQIQNQPFDRNEIDTKNKYIQEYDPRRLEDPEFVWKHRQDPWMHLKQEESKTSYLQKYIMTTVSISFVLFMMVWLLFQLNTPWAEKGKLLITHAMNETTIDNNVVVSAYNRLFDGFPSFIPTFSNDNGLNTAEKVNSPIKNIHFPADGEIISTFDTTKSGVTIKTKKDEPIIALDTGRVVSVENTEFTGLTVVIQHENKLQSIYGYVTSTSIQENDWVEGGDQIGIVSELKNDDAGILYFALRKDEQYIDPAEVIQFD</sequence>
<organism evidence="4 5">
    <name type="scientific">Chengkuizengella axinellae</name>
    <dbReference type="NCBI Taxonomy" id="3064388"/>
    <lineage>
        <taxon>Bacteria</taxon>
        <taxon>Bacillati</taxon>
        <taxon>Bacillota</taxon>
        <taxon>Bacilli</taxon>
        <taxon>Bacillales</taxon>
        <taxon>Paenibacillaceae</taxon>
        <taxon>Chengkuizengella</taxon>
    </lineage>
</organism>
<dbReference type="Gene3D" id="2.70.70.10">
    <property type="entry name" value="Glucose Permease (Domain IIA)"/>
    <property type="match status" value="1"/>
</dbReference>
<feature type="domain" description="M23ase beta-sheet core" evidence="3">
    <location>
        <begin position="190"/>
        <end position="283"/>
    </location>
</feature>
<evidence type="ECO:0000259" key="3">
    <source>
        <dbReference type="Pfam" id="PF01551"/>
    </source>
</evidence>
<dbReference type="InterPro" id="IPR050570">
    <property type="entry name" value="Cell_wall_metabolism_enzyme"/>
</dbReference>
<keyword evidence="2" id="KW-0472">Membrane</keyword>
<proteinExistence type="predicted"/>
<keyword evidence="2" id="KW-1133">Transmembrane helix</keyword>
<dbReference type="InterPro" id="IPR011055">
    <property type="entry name" value="Dup_hybrid_motif"/>
</dbReference>
<feature type="transmembrane region" description="Helical" evidence="2">
    <location>
        <begin position="90"/>
        <end position="109"/>
    </location>
</feature>
<dbReference type="Pfam" id="PF01551">
    <property type="entry name" value="Peptidase_M23"/>
    <property type="match status" value="1"/>
</dbReference>
<feature type="region of interest" description="Disordered" evidence="1">
    <location>
        <begin position="23"/>
        <end position="42"/>
    </location>
</feature>
<accession>A0ABT9ITS4</accession>
<comment type="caution">
    <text evidence="4">The sequence shown here is derived from an EMBL/GenBank/DDBJ whole genome shotgun (WGS) entry which is preliminary data.</text>
</comment>
<gene>
    <name evidence="4" type="ORF">Q5Y73_01300</name>
</gene>
<reference evidence="4 5" key="1">
    <citation type="submission" date="2023-08" db="EMBL/GenBank/DDBJ databases">
        <authorList>
            <person name="Park J.-S."/>
        </authorList>
    </citation>
    <scope>NUCLEOTIDE SEQUENCE [LARGE SCALE GENOMIC DNA]</scope>
    <source>
        <strain evidence="4 5">2205SS18-9</strain>
    </source>
</reference>
<dbReference type="PANTHER" id="PTHR21666:SF274">
    <property type="entry name" value="STAGE IV SPORULATION PROTEIN FA"/>
    <property type="match status" value="1"/>
</dbReference>
<feature type="compositionally biased region" description="Low complexity" evidence="1">
    <location>
        <begin position="23"/>
        <end position="38"/>
    </location>
</feature>
<dbReference type="SUPFAM" id="SSF51261">
    <property type="entry name" value="Duplicated hybrid motif"/>
    <property type="match status" value="1"/>
</dbReference>
<dbReference type="InterPro" id="IPR016047">
    <property type="entry name" value="M23ase_b-sheet_dom"/>
</dbReference>
<dbReference type="EMBL" id="JAVAMP010000001">
    <property type="protein sequence ID" value="MDP5272733.1"/>
    <property type="molecule type" value="Genomic_DNA"/>
</dbReference>
<evidence type="ECO:0000313" key="4">
    <source>
        <dbReference type="EMBL" id="MDP5272733.1"/>
    </source>
</evidence>
<evidence type="ECO:0000256" key="2">
    <source>
        <dbReference type="SAM" id="Phobius"/>
    </source>
</evidence>